<dbReference type="AlphaFoldDB" id="A0A376LLW7"/>
<evidence type="ECO:0000313" key="1">
    <source>
        <dbReference type="EMBL" id="STF45161.1"/>
    </source>
</evidence>
<accession>A0A376LLW7</accession>
<dbReference type="EMBL" id="UGAB01000002">
    <property type="protein sequence ID" value="STF45161.1"/>
    <property type="molecule type" value="Genomic_DNA"/>
</dbReference>
<gene>
    <name evidence="1" type="ORF">NCTC7928_05926</name>
</gene>
<dbReference type="Proteomes" id="UP000254877">
    <property type="component" value="Unassembled WGS sequence"/>
</dbReference>
<name>A0A376LLW7_ECOLX</name>
<reference evidence="1 2" key="1">
    <citation type="submission" date="2018-06" db="EMBL/GenBank/DDBJ databases">
        <authorList>
            <consortium name="Pathogen Informatics"/>
            <person name="Doyle S."/>
        </authorList>
    </citation>
    <scope>NUCLEOTIDE SEQUENCE [LARGE SCALE GENOMIC DNA]</scope>
    <source>
        <strain evidence="1 2">NCTC7928</strain>
    </source>
</reference>
<organism evidence="1 2">
    <name type="scientific">Escherichia coli</name>
    <dbReference type="NCBI Taxonomy" id="562"/>
    <lineage>
        <taxon>Bacteria</taxon>
        <taxon>Pseudomonadati</taxon>
        <taxon>Pseudomonadota</taxon>
        <taxon>Gammaproteobacteria</taxon>
        <taxon>Enterobacterales</taxon>
        <taxon>Enterobacteriaceae</taxon>
        <taxon>Escherichia</taxon>
    </lineage>
</organism>
<sequence>MTGDAAIANEVGSPQPVGVLNGRQREGRITLVGVVPQHFRLRSGRRRLWLRTDKLRESMRRQILPRPFRIDAYTQVVLNIATEFKEEQRVHAELQQILVWMQ</sequence>
<proteinExistence type="predicted"/>
<protein>
    <submittedName>
        <fullName evidence="1">Uncharacterized protein</fullName>
    </submittedName>
</protein>
<evidence type="ECO:0000313" key="2">
    <source>
        <dbReference type="Proteomes" id="UP000254877"/>
    </source>
</evidence>